<dbReference type="InterPro" id="IPR002528">
    <property type="entry name" value="MATE_fam"/>
</dbReference>
<reference evidence="11" key="1">
    <citation type="submission" date="2020-04" db="EMBL/GenBank/DDBJ databases">
        <title>A desert anoxygenic phototrophic bacterium fixes CO2 using RubisCO under aerobic conditions.</title>
        <authorList>
            <person name="Tang K."/>
        </authorList>
    </citation>
    <scope>NUCLEOTIDE SEQUENCE [LARGE SCALE GENOMIC DNA]</scope>
    <source>
        <strain evidence="11">MIMtkB3</strain>
    </source>
</reference>
<keyword evidence="6 10" id="KW-1133">Transmembrane helix</keyword>
<keyword evidence="3" id="KW-0050">Antiport</keyword>
<proteinExistence type="predicted"/>
<keyword evidence="12" id="KW-1185">Reference proteome</keyword>
<evidence type="ECO:0000256" key="5">
    <source>
        <dbReference type="ARBA" id="ARBA00022692"/>
    </source>
</evidence>
<evidence type="ECO:0000256" key="7">
    <source>
        <dbReference type="ARBA" id="ARBA00023065"/>
    </source>
</evidence>
<dbReference type="InterPro" id="IPR048279">
    <property type="entry name" value="MdtK-like"/>
</dbReference>
<gene>
    <name evidence="11" type="ORF">HHL28_07445</name>
</gene>
<feature type="transmembrane region" description="Helical" evidence="10">
    <location>
        <begin position="359"/>
        <end position="376"/>
    </location>
</feature>
<feature type="transmembrane region" description="Helical" evidence="10">
    <location>
        <begin position="322"/>
        <end position="353"/>
    </location>
</feature>
<evidence type="ECO:0000256" key="3">
    <source>
        <dbReference type="ARBA" id="ARBA00022449"/>
    </source>
</evidence>
<dbReference type="AlphaFoldDB" id="A0A858R6P3"/>
<dbReference type="Proteomes" id="UP000501891">
    <property type="component" value="Chromosome"/>
</dbReference>
<keyword evidence="2" id="KW-0813">Transport</keyword>
<feature type="transmembrane region" description="Helical" evidence="10">
    <location>
        <begin position="423"/>
        <end position="447"/>
    </location>
</feature>
<feature type="transmembrane region" description="Helical" evidence="10">
    <location>
        <begin position="64"/>
        <end position="84"/>
    </location>
</feature>
<feature type="transmembrane region" description="Helical" evidence="10">
    <location>
        <begin position="289"/>
        <end position="310"/>
    </location>
</feature>
<dbReference type="KEGG" id="acru:HHL28_07445"/>
<evidence type="ECO:0000256" key="8">
    <source>
        <dbReference type="ARBA" id="ARBA00023136"/>
    </source>
</evidence>
<dbReference type="PANTHER" id="PTHR43298:SF2">
    <property type="entry name" value="FMN_FAD EXPORTER YEEO-RELATED"/>
    <property type="match status" value="1"/>
</dbReference>
<keyword evidence="4" id="KW-1003">Cell membrane</keyword>
<feature type="transmembrane region" description="Helical" evidence="10">
    <location>
        <begin position="168"/>
        <end position="189"/>
    </location>
</feature>
<evidence type="ECO:0000256" key="2">
    <source>
        <dbReference type="ARBA" id="ARBA00022448"/>
    </source>
</evidence>
<dbReference type="GO" id="GO:0006811">
    <property type="term" value="P:monoatomic ion transport"/>
    <property type="evidence" value="ECO:0007669"/>
    <property type="project" value="UniProtKB-KW"/>
</dbReference>
<dbReference type="GO" id="GO:0005886">
    <property type="term" value="C:plasma membrane"/>
    <property type="evidence" value="ECO:0007669"/>
    <property type="project" value="UniProtKB-SubCell"/>
</dbReference>
<accession>A0A858R6P3</accession>
<sequence>MSAADLAQQSLAPRVSRHVRELVRLAVPVMVARAGQMTMVTVDTIVVGRYGAEALAHLGLAGNIQGTLLAILAGLLLGTSVKTAQAMGAGREEEAGAVWRRSIPYSLLLGLLTGLFCLAGEPLFLLTGQTPDLAAGGGSVMMVYAFGMGGAALLFTTSFFLEGIKRPLPGMVAILIANVVNIGLDWWLVFGGGPVPALGAEGSALATTIIRWAMALALILYVWRLPDHERFGIRKPVQGLWLGGRAQRQLGYAAGLSNGIEASAFTALGLFAGWLGALGVATFTIGLNLIALPFMMALGLASATAVRVGTAYGAGDRREAQLAGWTSLGVTVAVLGLLGLVFAVAPGSIAAVFTRDPDLVALSVPVVAFSAWLLVADGGQVVMAQALRGRNDAWIPTVLHFFSYFAVMMPVGWYLAFPLGRGVLGLFEGIFIASVVSVSILSVRFWWLGKR</sequence>
<dbReference type="GO" id="GO:0042910">
    <property type="term" value="F:xenobiotic transmembrane transporter activity"/>
    <property type="evidence" value="ECO:0007669"/>
    <property type="project" value="InterPro"/>
</dbReference>
<organism evidence="11 12">
    <name type="scientific">Aerophototrophica crusticola</name>
    <dbReference type="NCBI Taxonomy" id="1709002"/>
    <lineage>
        <taxon>Bacteria</taxon>
        <taxon>Pseudomonadati</taxon>
        <taxon>Pseudomonadota</taxon>
        <taxon>Alphaproteobacteria</taxon>
        <taxon>Rhodospirillales</taxon>
        <taxon>Rhodospirillaceae</taxon>
        <taxon>Aerophototrophica</taxon>
    </lineage>
</organism>
<evidence type="ECO:0000256" key="10">
    <source>
        <dbReference type="SAM" id="Phobius"/>
    </source>
</evidence>
<name>A0A858R6P3_9PROT</name>
<dbReference type="EMBL" id="CP051775">
    <property type="protein sequence ID" value="QJE72942.1"/>
    <property type="molecule type" value="Genomic_DNA"/>
</dbReference>
<keyword evidence="7" id="KW-0406">Ion transport</keyword>
<keyword evidence="8 10" id="KW-0472">Membrane</keyword>
<dbReference type="GO" id="GO:0015297">
    <property type="term" value="F:antiporter activity"/>
    <property type="evidence" value="ECO:0007669"/>
    <property type="project" value="UniProtKB-KW"/>
</dbReference>
<protein>
    <recommendedName>
        <fullName evidence="9">Multidrug-efflux transporter</fullName>
    </recommendedName>
</protein>
<evidence type="ECO:0000313" key="12">
    <source>
        <dbReference type="Proteomes" id="UP000501891"/>
    </source>
</evidence>
<comment type="subcellular location">
    <subcellularLocation>
        <location evidence="1">Cell inner membrane</location>
        <topology evidence="1">Multi-pass membrane protein</topology>
    </subcellularLocation>
</comment>
<feature type="transmembrane region" description="Helical" evidence="10">
    <location>
        <begin position="397"/>
        <end position="417"/>
    </location>
</feature>
<dbReference type="NCBIfam" id="TIGR00797">
    <property type="entry name" value="matE"/>
    <property type="match status" value="1"/>
</dbReference>
<feature type="transmembrane region" description="Helical" evidence="10">
    <location>
        <begin position="138"/>
        <end position="161"/>
    </location>
</feature>
<keyword evidence="5 10" id="KW-0812">Transmembrane</keyword>
<feature type="transmembrane region" description="Helical" evidence="10">
    <location>
        <begin position="105"/>
        <end position="126"/>
    </location>
</feature>
<dbReference type="Pfam" id="PF01554">
    <property type="entry name" value="MatE"/>
    <property type="match status" value="2"/>
</dbReference>
<dbReference type="InterPro" id="IPR050222">
    <property type="entry name" value="MATE_MdtK"/>
</dbReference>
<evidence type="ECO:0000256" key="1">
    <source>
        <dbReference type="ARBA" id="ARBA00004429"/>
    </source>
</evidence>
<evidence type="ECO:0000256" key="6">
    <source>
        <dbReference type="ARBA" id="ARBA00022989"/>
    </source>
</evidence>
<feature type="transmembrane region" description="Helical" evidence="10">
    <location>
        <begin position="264"/>
        <end position="283"/>
    </location>
</feature>
<dbReference type="PANTHER" id="PTHR43298">
    <property type="entry name" value="MULTIDRUG RESISTANCE PROTEIN NORM-RELATED"/>
    <property type="match status" value="1"/>
</dbReference>
<evidence type="ECO:0000313" key="11">
    <source>
        <dbReference type="EMBL" id="QJE72942.1"/>
    </source>
</evidence>
<evidence type="ECO:0000256" key="9">
    <source>
        <dbReference type="ARBA" id="ARBA00031636"/>
    </source>
</evidence>
<evidence type="ECO:0000256" key="4">
    <source>
        <dbReference type="ARBA" id="ARBA00022475"/>
    </source>
</evidence>
<dbReference type="PIRSF" id="PIRSF006603">
    <property type="entry name" value="DinF"/>
    <property type="match status" value="1"/>
</dbReference>
<feature type="transmembrane region" description="Helical" evidence="10">
    <location>
        <begin position="209"/>
        <end position="226"/>
    </location>
</feature>